<reference evidence="2 3" key="1">
    <citation type="submission" date="2024-09" db="EMBL/GenBank/DDBJ databases">
        <authorList>
            <person name="Sun Q."/>
            <person name="Mori K."/>
        </authorList>
    </citation>
    <scope>NUCLEOTIDE SEQUENCE [LARGE SCALE GENOMIC DNA]</scope>
    <source>
        <strain evidence="2 3">CCM 8543</strain>
    </source>
</reference>
<feature type="domain" description="CN hydrolase" evidence="1">
    <location>
        <begin position="1"/>
        <end position="55"/>
    </location>
</feature>
<sequence>MRAFENQIFLAYANHCGADDLFSYAGLSAIAAPDGSLLAEADGAGETLLMADIHPEDFAASNAANPYLRDLRNR</sequence>
<name>A0ABV6D5W8_9HYPH</name>
<dbReference type="InterPro" id="IPR036526">
    <property type="entry name" value="C-N_Hydrolase_sf"/>
</dbReference>
<dbReference type="Pfam" id="PF00795">
    <property type="entry name" value="CN_hydrolase"/>
    <property type="match status" value="1"/>
</dbReference>
<dbReference type="RefSeq" id="WP_261519113.1">
    <property type="nucleotide sequence ID" value="NZ_JAODNW010000002.1"/>
</dbReference>
<dbReference type="Proteomes" id="UP001589755">
    <property type="component" value="Unassembled WGS sequence"/>
</dbReference>
<dbReference type="InterPro" id="IPR003010">
    <property type="entry name" value="C-N_Hydrolase"/>
</dbReference>
<dbReference type="EMBL" id="JBHLXD010000008">
    <property type="protein sequence ID" value="MFC0208048.1"/>
    <property type="molecule type" value="Genomic_DNA"/>
</dbReference>
<dbReference type="SUPFAM" id="SSF56317">
    <property type="entry name" value="Carbon-nitrogen hydrolase"/>
    <property type="match status" value="1"/>
</dbReference>
<dbReference type="PROSITE" id="PS50263">
    <property type="entry name" value="CN_HYDROLASE"/>
    <property type="match status" value="1"/>
</dbReference>
<dbReference type="Gene3D" id="3.60.110.10">
    <property type="entry name" value="Carbon-nitrogen hydrolase"/>
    <property type="match status" value="1"/>
</dbReference>
<keyword evidence="3" id="KW-1185">Reference proteome</keyword>
<accession>A0ABV6D5W8</accession>
<evidence type="ECO:0000313" key="3">
    <source>
        <dbReference type="Proteomes" id="UP001589755"/>
    </source>
</evidence>
<evidence type="ECO:0000259" key="1">
    <source>
        <dbReference type="PROSITE" id="PS50263"/>
    </source>
</evidence>
<gene>
    <name evidence="2" type="ORF">ACFFJ2_06495</name>
</gene>
<organism evidence="2 3">
    <name type="scientific">Chelativorans intermedius</name>
    <dbReference type="NCBI Taxonomy" id="515947"/>
    <lineage>
        <taxon>Bacteria</taxon>
        <taxon>Pseudomonadati</taxon>
        <taxon>Pseudomonadota</taxon>
        <taxon>Alphaproteobacteria</taxon>
        <taxon>Hyphomicrobiales</taxon>
        <taxon>Phyllobacteriaceae</taxon>
        <taxon>Chelativorans</taxon>
    </lineage>
</organism>
<comment type="caution">
    <text evidence="2">The sequence shown here is derived from an EMBL/GenBank/DDBJ whole genome shotgun (WGS) entry which is preliminary data.</text>
</comment>
<evidence type="ECO:0000313" key="2">
    <source>
        <dbReference type="EMBL" id="MFC0208048.1"/>
    </source>
</evidence>
<keyword evidence="2" id="KW-0378">Hydrolase</keyword>
<proteinExistence type="predicted"/>
<protein>
    <submittedName>
        <fullName evidence="2">Nitrilase-related carbon-nitrogen hydrolase</fullName>
    </submittedName>
</protein>
<dbReference type="GO" id="GO:0016787">
    <property type="term" value="F:hydrolase activity"/>
    <property type="evidence" value="ECO:0007669"/>
    <property type="project" value="UniProtKB-KW"/>
</dbReference>